<sequence>MIEPLTRLPDGTIKQVNPITGTKVWTLPGRAARPLGQLDRHPLPIDPDDHDRHCAFCWARMRETTPEIARLVHDGAVWHENRDLLAEDLDRTAPQFRLIPNLFEILSYDYWHLAHGWEPTAASRARRTAYLSTPGGREHVTALARIRMRSRGTPGADAEPLAEDDLEREAVGLFAGNHQVVISRRHYVDGATDDSQLAGSGTLSPEEHWRYTEFTIRAMRDLYRDNECARYVSVFQNWLAPAGASFDHLHKQVVAIDELGAQKEREVERLRTEPDMFARWGAEYAASQGLVVARTEHAVAFAGVGHRYPALVVHVTDGDGCPWELDEEQVRDFSDLVHACHAATGVHVPSNEEWHHRPPDVDVPMPLRAVVKWRISTLAGFEGGTKIYVNTIDPWSVRDRAVTRLRRLAADGLVSDRVEIG</sequence>
<dbReference type="SUPFAM" id="SSF54197">
    <property type="entry name" value="HIT-like"/>
    <property type="match status" value="1"/>
</dbReference>
<proteinExistence type="predicted"/>
<dbReference type="InterPro" id="IPR053177">
    <property type="entry name" value="ADP-glucose_phosphorylase"/>
</dbReference>
<name>A0A512CZ18_9MICO</name>
<gene>
    <name evidence="2" type="ORF">TAE01_12640</name>
</gene>
<dbReference type="InterPro" id="IPR032576">
    <property type="entry name" value="DUF4921"/>
</dbReference>
<reference evidence="2 3" key="1">
    <citation type="submission" date="2019-07" db="EMBL/GenBank/DDBJ databases">
        <title>Whole genome shotgun sequence of Terrabacter aerolatus NBRC 106305.</title>
        <authorList>
            <person name="Hosoyama A."/>
            <person name="Uohara A."/>
            <person name="Ohji S."/>
            <person name="Ichikawa N."/>
        </authorList>
    </citation>
    <scope>NUCLEOTIDE SEQUENCE [LARGE SCALE GENOMIC DNA]</scope>
    <source>
        <strain evidence="2 3">NBRC 106305</strain>
    </source>
</reference>
<dbReference type="OrthoDB" id="9762211at2"/>
<dbReference type="RefSeq" id="WP_147064564.1">
    <property type="nucleotide sequence ID" value="NZ_BAAARO010000002.1"/>
</dbReference>
<dbReference type="EMBL" id="BJYX01000005">
    <property type="protein sequence ID" value="GEO29454.1"/>
    <property type="molecule type" value="Genomic_DNA"/>
</dbReference>
<organism evidence="2 3">
    <name type="scientific">Terrabacter aerolatus</name>
    <dbReference type="NCBI Taxonomy" id="422442"/>
    <lineage>
        <taxon>Bacteria</taxon>
        <taxon>Bacillati</taxon>
        <taxon>Actinomycetota</taxon>
        <taxon>Actinomycetes</taxon>
        <taxon>Micrococcales</taxon>
        <taxon>Intrasporangiaceae</taxon>
        <taxon>Terrabacter</taxon>
    </lineage>
</organism>
<dbReference type="AlphaFoldDB" id="A0A512CZ18"/>
<evidence type="ECO:0000259" key="1">
    <source>
        <dbReference type="Pfam" id="PF16268"/>
    </source>
</evidence>
<dbReference type="PANTHER" id="PTHR42763">
    <property type="entry name" value="ADP-GLUCOSE PHOSPHORYLASE"/>
    <property type="match status" value="1"/>
</dbReference>
<accession>A0A512CZ18</accession>
<evidence type="ECO:0000313" key="2">
    <source>
        <dbReference type="EMBL" id="GEO29454.1"/>
    </source>
</evidence>
<feature type="domain" description="DUF4921" evidence="1">
    <location>
        <begin position="8"/>
        <end position="421"/>
    </location>
</feature>
<keyword evidence="3" id="KW-1185">Reference proteome</keyword>
<dbReference type="Pfam" id="PF16268">
    <property type="entry name" value="DUF4921"/>
    <property type="match status" value="1"/>
</dbReference>
<evidence type="ECO:0000313" key="3">
    <source>
        <dbReference type="Proteomes" id="UP000321534"/>
    </source>
</evidence>
<dbReference type="InterPro" id="IPR036265">
    <property type="entry name" value="HIT-like_sf"/>
</dbReference>
<dbReference type="PANTHER" id="PTHR42763:SF2">
    <property type="entry name" value="ADP-GLUCOSE PHOSPHORYLASE"/>
    <property type="match status" value="1"/>
</dbReference>
<dbReference type="Proteomes" id="UP000321534">
    <property type="component" value="Unassembled WGS sequence"/>
</dbReference>
<dbReference type="Gene3D" id="3.30.428.10">
    <property type="entry name" value="HIT-like"/>
    <property type="match status" value="1"/>
</dbReference>
<protein>
    <recommendedName>
        <fullName evidence="1">DUF4921 domain-containing protein</fullName>
    </recommendedName>
</protein>
<comment type="caution">
    <text evidence="2">The sequence shown here is derived from an EMBL/GenBank/DDBJ whole genome shotgun (WGS) entry which is preliminary data.</text>
</comment>